<keyword evidence="1" id="KW-0732">Signal</keyword>
<dbReference type="EMBL" id="UIHC01000007">
    <property type="protein sequence ID" value="SUZ31278.1"/>
    <property type="molecule type" value="Genomic_DNA"/>
</dbReference>
<evidence type="ECO:0008006" key="4">
    <source>
        <dbReference type="Google" id="ProtNLM"/>
    </source>
</evidence>
<evidence type="ECO:0000313" key="2">
    <source>
        <dbReference type="EMBL" id="SUZ31278.1"/>
    </source>
</evidence>
<organism evidence="2 3">
    <name type="scientific">Roseinatronobacter ekhonensis</name>
    <dbReference type="NCBI Taxonomy" id="254356"/>
    <lineage>
        <taxon>Bacteria</taxon>
        <taxon>Pseudomonadati</taxon>
        <taxon>Pseudomonadota</taxon>
        <taxon>Alphaproteobacteria</taxon>
        <taxon>Rhodobacterales</taxon>
        <taxon>Paracoccaceae</taxon>
        <taxon>Roseinatronobacter</taxon>
    </lineage>
</organism>
<dbReference type="OrthoDB" id="7863585at2"/>
<keyword evidence="3" id="KW-1185">Reference proteome</keyword>
<name>A0A3B0MC15_9RHOB</name>
<protein>
    <recommendedName>
        <fullName evidence="4">Secreted protein</fullName>
    </recommendedName>
</protein>
<dbReference type="RefSeq" id="WP_121093574.1">
    <property type="nucleotide sequence ID" value="NZ_UIHC01000007.1"/>
</dbReference>
<proteinExistence type="predicted"/>
<accession>A0A3B0MC15</accession>
<sequence>MRHLISLATPFALALVLAVGSVGFAASHQTGAGADKYVICTGYGLVTITVDEHGNRVAEGVPCPDSMALSGALPVALPVATFQRITVARFVPSGSQRVDYNQNSDAWRDARAPPVLVFG</sequence>
<feature type="signal peptide" evidence="1">
    <location>
        <begin position="1"/>
        <end position="25"/>
    </location>
</feature>
<gene>
    <name evidence="2" type="ORF">ROE7235_01014</name>
</gene>
<dbReference type="AlphaFoldDB" id="A0A3B0MC15"/>
<feature type="chain" id="PRO_5017339412" description="Secreted protein" evidence="1">
    <location>
        <begin position="26"/>
        <end position="119"/>
    </location>
</feature>
<dbReference type="Proteomes" id="UP000272908">
    <property type="component" value="Unassembled WGS sequence"/>
</dbReference>
<reference evidence="3" key="1">
    <citation type="submission" date="2018-08" db="EMBL/GenBank/DDBJ databases">
        <authorList>
            <person name="Rodrigo-Torres L."/>
            <person name="Arahal R. D."/>
            <person name="Lucena T."/>
        </authorList>
    </citation>
    <scope>NUCLEOTIDE SEQUENCE [LARGE SCALE GENOMIC DNA]</scope>
    <source>
        <strain evidence="3">CECT 7235</strain>
    </source>
</reference>
<evidence type="ECO:0000313" key="3">
    <source>
        <dbReference type="Proteomes" id="UP000272908"/>
    </source>
</evidence>
<evidence type="ECO:0000256" key="1">
    <source>
        <dbReference type="SAM" id="SignalP"/>
    </source>
</evidence>